<evidence type="ECO:0000256" key="5">
    <source>
        <dbReference type="PROSITE-ProRule" id="PRU00104"/>
    </source>
</evidence>
<dbReference type="GO" id="GO:0000209">
    <property type="term" value="P:protein polyubiquitination"/>
    <property type="evidence" value="ECO:0007669"/>
    <property type="project" value="InterPro"/>
</dbReference>
<dbReference type="Gene3D" id="3.30.2160.10">
    <property type="entry name" value="Hect, E3 ligase catalytic domain"/>
    <property type="match status" value="1"/>
</dbReference>
<dbReference type="CDD" id="cd00078">
    <property type="entry name" value="HECTc"/>
    <property type="match status" value="1"/>
</dbReference>
<evidence type="ECO:0000256" key="1">
    <source>
        <dbReference type="ARBA" id="ARBA00000885"/>
    </source>
</evidence>
<dbReference type="PROSITE" id="PS50096">
    <property type="entry name" value="IQ"/>
    <property type="match status" value="1"/>
</dbReference>
<dbReference type="EC" id="2.3.2.26" evidence="2"/>
<dbReference type="PANTHER" id="PTHR45700">
    <property type="entry name" value="UBIQUITIN-PROTEIN LIGASE E3C"/>
    <property type="match status" value="1"/>
</dbReference>
<dbReference type="InterPro" id="IPR000569">
    <property type="entry name" value="HECT_dom"/>
</dbReference>
<dbReference type="GO" id="GO:0006511">
    <property type="term" value="P:ubiquitin-dependent protein catabolic process"/>
    <property type="evidence" value="ECO:0007669"/>
    <property type="project" value="TreeGrafter"/>
</dbReference>
<dbReference type="Gene3D" id="3.30.2410.10">
    <property type="entry name" value="Hect, E3 ligase catalytic domain"/>
    <property type="match status" value="1"/>
</dbReference>
<dbReference type="GO" id="GO:0061630">
    <property type="term" value="F:ubiquitin protein ligase activity"/>
    <property type="evidence" value="ECO:0007669"/>
    <property type="project" value="UniProtKB-EC"/>
</dbReference>
<comment type="catalytic activity">
    <reaction evidence="1">
        <text>S-ubiquitinyl-[E2 ubiquitin-conjugating enzyme]-L-cysteine + [acceptor protein]-L-lysine = [E2 ubiquitin-conjugating enzyme]-L-cysteine + N(6)-ubiquitinyl-[acceptor protein]-L-lysine.</text>
        <dbReference type="EC" id="2.3.2.26"/>
    </reaction>
</comment>
<dbReference type="Gene3D" id="3.90.1750.10">
    <property type="entry name" value="Hect, E3 ligase catalytic domains"/>
    <property type="match status" value="1"/>
</dbReference>
<evidence type="ECO:0000256" key="4">
    <source>
        <dbReference type="ARBA" id="ARBA00022786"/>
    </source>
</evidence>
<dbReference type="Pfam" id="PF00632">
    <property type="entry name" value="HECT"/>
    <property type="match status" value="1"/>
</dbReference>
<accession>A0A0V0G8Q7</accession>
<dbReference type="GO" id="GO:0016874">
    <property type="term" value="F:ligase activity"/>
    <property type="evidence" value="ECO:0007669"/>
    <property type="project" value="UniProtKB-KW"/>
</dbReference>
<dbReference type="InterPro" id="IPR044611">
    <property type="entry name" value="E3A/B/C-like"/>
</dbReference>
<dbReference type="PANTHER" id="PTHR45700:SF2">
    <property type="entry name" value="UBIQUITIN-PROTEIN LIGASE E3C"/>
    <property type="match status" value="1"/>
</dbReference>
<dbReference type="FunFam" id="3.30.2410.10:FF:000011">
    <property type="entry name" value="Putative Ubiquitin-protein ligase E3C"/>
    <property type="match status" value="1"/>
</dbReference>
<reference evidence="7" key="1">
    <citation type="journal article" date="2018" name="J. Proteomics">
        <title>Exploring the molecular complexity of Triatoma dimidiata sialome.</title>
        <authorList>
            <person name="Santiago P.B."/>
            <person name="de Araujo C.N."/>
            <person name="Charneau S."/>
            <person name="Bastos I.M.D."/>
            <person name="Assumpcao T.C.F."/>
            <person name="Queiroz R.M.L."/>
            <person name="Praca Y.R."/>
            <person name="Cordeiro T.M."/>
            <person name="Garcia C.H.S."/>
            <person name="da Silva I.G."/>
            <person name="Raiol T."/>
            <person name="Motta F.N."/>
            <person name="de Araujo Oliveira J.V."/>
            <person name="de Sousa M.V."/>
            <person name="Ribeiro J.M.C."/>
            <person name="de Santana J.M."/>
        </authorList>
    </citation>
    <scope>NUCLEOTIDE SEQUENCE</scope>
    <source>
        <strain evidence="7">Santander</strain>
        <tissue evidence="7">Salivary glands</tissue>
    </source>
</reference>
<evidence type="ECO:0000256" key="3">
    <source>
        <dbReference type="ARBA" id="ARBA00022679"/>
    </source>
</evidence>
<protein>
    <recommendedName>
        <fullName evidence="2">HECT-type E3 ubiquitin transferase</fullName>
        <ecNumber evidence="2">2.3.2.26</ecNumber>
    </recommendedName>
</protein>
<evidence type="ECO:0000259" key="6">
    <source>
        <dbReference type="PROSITE" id="PS50237"/>
    </source>
</evidence>
<feature type="active site" description="Glycyl thioester intermediate" evidence="5">
    <location>
        <position position="1015"/>
    </location>
</feature>
<organism evidence="7">
    <name type="scientific">Triatoma dimidiata</name>
    <name type="common">Kissing bug</name>
    <name type="synonym">Meccus dimidiatus</name>
    <dbReference type="NCBI Taxonomy" id="72491"/>
    <lineage>
        <taxon>Eukaryota</taxon>
        <taxon>Metazoa</taxon>
        <taxon>Ecdysozoa</taxon>
        <taxon>Arthropoda</taxon>
        <taxon>Hexapoda</taxon>
        <taxon>Insecta</taxon>
        <taxon>Pterygota</taxon>
        <taxon>Neoptera</taxon>
        <taxon>Paraneoptera</taxon>
        <taxon>Hemiptera</taxon>
        <taxon>Heteroptera</taxon>
        <taxon>Panheteroptera</taxon>
        <taxon>Cimicomorpha</taxon>
        <taxon>Reduviidae</taxon>
        <taxon>Triatominae</taxon>
        <taxon>Triatoma</taxon>
    </lineage>
</organism>
<sequence>MYNFDGQYRRTKGQNLVGASKLPIGKDELINRAHKQRMKRQMERTRKLSAIRIQKIVRGFLCRLRLKKKFNFEFGECLELSKHRQTMPSDVQYLLARLHFMSYGGICKVHIEQVTKKALSISNDIIKLASKDSSWIWRLNILLTYCLKLIQLSTANLPLEDTVLLMCNGLETFTALNDNATPTTIKKILLYLLHRNYMVVMKEFFLRLHTQNGIQFGTTLLDLEKHPEINFSMRMLSRPITLLDGDDDTVYRDKIISCLCRVLATDNGICEPVRDVIFPAIKSNINFPLKEAVDVFLKFDDEMHVPAMLYFFLSLDQDQQAIPREDQSTYFDMLAILTKNLTKMVPPRDPPETQEDIDIEFNVTLSNSLLELLNECLNLLNTPTRSEIWMSIINEAIAKRDYKTIISHSTCVLHILLCDTNHCFKIINDLWCAEGWLRGLWVTLESLSRKQMYDEPKSLLSILKRGCTLNKKEASNLLPLLSVFASYLFASLSFLTDEDLLKPETIVTKAIKPFTVNEIVYIACTLKDVAVGLIELGFPNVLTLPNQWVHISTPTNDQKYNTLIWSQSLMECIKVVREVYQRNERCQIANETDWHSFLLPVPDNGLQYFTNLQDDIRIQPPFTRQRASLMDPTTNHPVGSWCDRACTLLSSLPFTVPFSKRCRMFWNVLRSELHSHQNPEVHFLQIPHISTTIRRDYIYEDSFEKFSLDNAPELKIAIRIRFTNALNMEEAGIDGGGIFREFITDLLKTAFDPNRGFFLLTKDNKLYPNPNVATVYPNFTSHYFFIGRILAKAVFENIVVDIPLAEFFIAKIIDTASLYPSMLYTLDRDLFKNISYIRTSIDDYTKLGLDFTTTSSSFGSSTIVELKRNGVDIPVNKDNIIEYLHLLSKQKLHSDISKQTKAFIKGLGNVLPMHMIRMFTPREIQLIISGDHSEIDISDMQNNVIYTGGYSGNHETIKIFWKVLESFSDMERRQLLKFVTSCTRPPLRGFKDLHPPFCIQLAEGHDSRLPTASTCMNILKLPMYTDESTMKEKLLYAIQAEAGFELS</sequence>
<keyword evidence="4 5" id="KW-0833">Ubl conjugation pathway</keyword>
<keyword evidence="7" id="KW-0436">Ligase</keyword>
<dbReference type="SUPFAM" id="SSF56204">
    <property type="entry name" value="Hect, E3 ligase catalytic domain"/>
    <property type="match status" value="1"/>
</dbReference>
<dbReference type="AlphaFoldDB" id="A0A0V0G8Q7"/>
<evidence type="ECO:0000313" key="7">
    <source>
        <dbReference type="EMBL" id="JAP03653.1"/>
    </source>
</evidence>
<evidence type="ECO:0000256" key="2">
    <source>
        <dbReference type="ARBA" id="ARBA00012485"/>
    </source>
</evidence>
<dbReference type="GO" id="GO:0009966">
    <property type="term" value="P:regulation of signal transduction"/>
    <property type="evidence" value="ECO:0007669"/>
    <property type="project" value="UniProtKB-ARBA"/>
</dbReference>
<name>A0A0V0G8Q7_TRIDM</name>
<feature type="domain" description="HECT" evidence="6">
    <location>
        <begin position="710"/>
        <end position="1047"/>
    </location>
</feature>
<dbReference type="EMBL" id="GECL01002471">
    <property type="protein sequence ID" value="JAP03653.1"/>
    <property type="molecule type" value="Transcribed_RNA"/>
</dbReference>
<dbReference type="PROSITE" id="PS50237">
    <property type="entry name" value="HECT"/>
    <property type="match status" value="1"/>
</dbReference>
<proteinExistence type="predicted"/>
<keyword evidence="3" id="KW-0808">Transferase</keyword>
<dbReference type="InterPro" id="IPR035983">
    <property type="entry name" value="Hect_E3_ubiquitin_ligase"/>
</dbReference>
<dbReference type="SMART" id="SM00119">
    <property type="entry name" value="HECTc"/>
    <property type="match status" value="1"/>
</dbReference>